<keyword evidence="2" id="KW-0547">Nucleotide-binding</keyword>
<dbReference type="InterPro" id="IPR003439">
    <property type="entry name" value="ABC_transporter-like_ATP-bd"/>
</dbReference>
<keyword evidence="1" id="KW-0813">Transport</keyword>
<sequence>MGAPTGAAAVAPAAITVNGVAKTFHTRSRAVHALEDAHLEIGAGEFVSLIGPSGCGKSTLLKLVAGLLETSTGDVRVDGEPVSAPLPQVAVSFQKPTLLRWRNVIDNVCLPLTISGTLDDAGRRRATELLGLMGLDGFERHFPRELSGGMEQRVAIARSLVSRPSLLLMDEPFGALDEFTREDLNDELLTVWQQEPKTVVFVTHSISEAVFLSDRVVVMSARPGRIHDVVPIGLPRPRPRALRNAPEFYDVIRDVRSVLDDARGVGTASRQEGAGR</sequence>
<dbReference type="PANTHER" id="PTHR42788">
    <property type="entry name" value="TAURINE IMPORT ATP-BINDING PROTEIN-RELATED"/>
    <property type="match status" value="1"/>
</dbReference>
<evidence type="ECO:0000256" key="1">
    <source>
        <dbReference type="ARBA" id="ARBA00022448"/>
    </source>
</evidence>
<dbReference type="InterPro" id="IPR027417">
    <property type="entry name" value="P-loop_NTPase"/>
</dbReference>
<dbReference type="CDD" id="cd03293">
    <property type="entry name" value="ABC_NrtD_SsuB_transporters"/>
    <property type="match status" value="1"/>
</dbReference>
<proteinExistence type="predicted"/>
<accession>A0A2P8DKE1</accession>
<dbReference type="PROSITE" id="PS50893">
    <property type="entry name" value="ABC_TRANSPORTER_2"/>
    <property type="match status" value="1"/>
</dbReference>
<feature type="domain" description="ABC transporter" evidence="4">
    <location>
        <begin position="15"/>
        <end position="246"/>
    </location>
</feature>
<keyword evidence="3 5" id="KW-0067">ATP-binding</keyword>
<dbReference type="AlphaFoldDB" id="A0A2P8DKE1"/>
<protein>
    <submittedName>
        <fullName evidence="5">NitT/TauT family transport system ATP-binding protein</fullName>
    </submittedName>
</protein>
<dbReference type="EMBL" id="PYGA01000007">
    <property type="protein sequence ID" value="PSK97697.1"/>
    <property type="molecule type" value="Genomic_DNA"/>
</dbReference>
<dbReference type="GO" id="GO:0005524">
    <property type="term" value="F:ATP binding"/>
    <property type="evidence" value="ECO:0007669"/>
    <property type="project" value="UniProtKB-KW"/>
</dbReference>
<dbReference type="GO" id="GO:0016887">
    <property type="term" value="F:ATP hydrolysis activity"/>
    <property type="evidence" value="ECO:0007669"/>
    <property type="project" value="InterPro"/>
</dbReference>
<evidence type="ECO:0000256" key="3">
    <source>
        <dbReference type="ARBA" id="ARBA00022840"/>
    </source>
</evidence>
<dbReference type="Pfam" id="PF00005">
    <property type="entry name" value="ABC_tran"/>
    <property type="match status" value="1"/>
</dbReference>
<keyword evidence="6" id="KW-1185">Reference proteome</keyword>
<dbReference type="Proteomes" id="UP000240542">
    <property type="component" value="Unassembled WGS sequence"/>
</dbReference>
<name>A0A2P8DKE1_9ACTN</name>
<dbReference type="PANTHER" id="PTHR42788:SF13">
    <property type="entry name" value="ALIPHATIC SULFONATES IMPORT ATP-BINDING PROTEIN SSUB"/>
    <property type="match status" value="1"/>
</dbReference>
<dbReference type="InterPro" id="IPR050166">
    <property type="entry name" value="ABC_transporter_ATP-bind"/>
</dbReference>
<dbReference type="SUPFAM" id="SSF52540">
    <property type="entry name" value="P-loop containing nucleoside triphosphate hydrolases"/>
    <property type="match status" value="1"/>
</dbReference>
<dbReference type="OrthoDB" id="3514167at2"/>
<dbReference type="SMART" id="SM00382">
    <property type="entry name" value="AAA"/>
    <property type="match status" value="1"/>
</dbReference>
<dbReference type="InterPro" id="IPR003593">
    <property type="entry name" value="AAA+_ATPase"/>
</dbReference>
<dbReference type="RefSeq" id="WP_106583042.1">
    <property type="nucleotide sequence ID" value="NZ_PYGA01000007.1"/>
</dbReference>
<gene>
    <name evidence="5" type="ORF">CLV63_10790</name>
</gene>
<dbReference type="Gene3D" id="3.40.50.300">
    <property type="entry name" value="P-loop containing nucleotide triphosphate hydrolases"/>
    <property type="match status" value="1"/>
</dbReference>
<evidence type="ECO:0000259" key="4">
    <source>
        <dbReference type="PROSITE" id="PS50893"/>
    </source>
</evidence>
<comment type="caution">
    <text evidence="5">The sequence shown here is derived from an EMBL/GenBank/DDBJ whole genome shotgun (WGS) entry which is preliminary data.</text>
</comment>
<organism evidence="5 6">
    <name type="scientific">Murinocardiopsis flavida</name>
    <dbReference type="NCBI Taxonomy" id="645275"/>
    <lineage>
        <taxon>Bacteria</taxon>
        <taxon>Bacillati</taxon>
        <taxon>Actinomycetota</taxon>
        <taxon>Actinomycetes</taxon>
        <taxon>Streptosporangiales</taxon>
        <taxon>Nocardiopsidaceae</taxon>
        <taxon>Murinocardiopsis</taxon>
    </lineage>
</organism>
<evidence type="ECO:0000313" key="6">
    <source>
        <dbReference type="Proteomes" id="UP000240542"/>
    </source>
</evidence>
<evidence type="ECO:0000256" key="2">
    <source>
        <dbReference type="ARBA" id="ARBA00022741"/>
    </source>
</evidence>
<reference evidence="5 6" key="1">
    <citation type="submission" date="2018-03" db="EMBL/GenBank/DDBJ databases">
        <title>Genomic Encyclopedia of Archaeal and Bacterial Type Strains, Phase II (KMG-II): from individual species to whole genera.</title>
        <authorList>
            <person name="Goeker M."/>
        </authorList>
    </citation>
    <scope>NUCLEOTIDE SEQUENCE [LARGE SCALE GENOMIC DNA]</scope>
    <source>
        <strain evidence="5 6">DSM 45312</strain>
    </source>
</reference>
<evidence type="ECO:0000313" key="5">
    <source>
        <dbReference type="EMBL" id="PSK97697.1"/>
    </source>
</evidence>